<dbReference type="SMART" id="SM00320">
    <property type="entry name" value="WD40"/>
    <property type="match status" value="3"/>
</dbReference>
<evidence type="ECO:0000313" key="3">
    <source>
        <dbReference type="Proteomes" id="UP000688137"/>
    </source>
</evidence>
<dbReference type="PANTHER" id="PTHR19920:SF0">
    <property type="entry name" value="CYTOSOLIC IRON-SULFUR PROTEIN ASSEMBLY PROTEIN CIAO1-RELATED"/>
    <property type="match status" value="1"/>
</dbReference>
<dbReference type="GO" id="GO:0016226">
    <property type="term" value="P:iron-sulfur cluster assembly"/>
    <property type="evidence" value="ECO:0007669"/>
    <property type="project" value="TreeGrafter"/>
</dbReference>
<keyword evidence="1" id="KW-0853">WD repeat</keyword>
<organism evidence="2 3">
    <name type="scientific">Paramecium primaurelia</name>
    <dbReference type="NCBI Taxonomy" id="5886"/>
    <lineage>
        <taxon>Eukaryota</taxon>
        <taxon>Sar</taxon>
        <taxon>Alveolata</taxon>
        <taxon>Ciliophora</taxon>
        <taxon>Intramacronucleata</taxon>
        <taxon>Oligohymenophorea</taxon>
        <taxon>Peniculida</taxon>
        <taxon>Parameciidae</taxon>
        <taxon>Paramecium</taxon>
    </lineage>
</organism>
<sequence>MNREKSLNQKLQDQEKDYQELFEYQLYAQLKQKDWCQSMAFIKGNQLLIIQCKTFIKVLSILQGQIKQIKILSSHKTYLTTITILQKINLLISTSQEGYIHIWSLIPIAKPIIIKKFDATSSYVGCLIYNERCDLIITGNNNIIKFWKNPMKWFLIQSINDHAGAVWALSLNQNENKLISCGWDKMILVIGKQSDENWIVTQKVFVQQYGYRICFLDNDQFLYQPRYKKAIILYQILENGCQVEKVKEIELTQTLKDCNAFFPMEFVKQKKIILNKNGDTIILLKAIGQGEIQIMQFIYFESHNIFGKMSEDGQLLAIWDESKKNLQIRKLQYYSLE</sequence>
<accession>A0A8S1NK55</accession>
<protein>
    <submittedName>
        <fullName evidence="2">Uncharacterized protein</fullName>
    </submittedName>
</protein>
<comment type="caution">
    <text evidence="2">The sequence shown here is derived from an EMBL/GenBank/DDBJ whole genome shotgun (WGS) entry which is preliminary data.</text>
</comment>
<gene>
    <name evidence="2" type="ORF">PPRIM_AZ9-3.1.T0900209</name>
</gene>
<dbReference type="GO" id="GO:0097361">
    <property type="term" value="C:cytosolic [4Fe-4S] assembly targeting complex"/>
    <property type="evidence" value="ECO:0007669"/>
    <property type="project" value="TreeGrafter"/>
</dbReference>
<evidence type="ECO:0000313" key="2">
    <source>
        <dbReference type="EMBL" id="CAD8092482.1"/>
    </source>
</evidence>
<dbReference type="AlphaFoldDB" id="A0A8S1NK55"/>
<keyword evidence="3" id="KW-1185">Reference proteome</keyword>
<evidence type="ECO:0000256" key="1">
    <source>
        <dbReference type="PROSITE-ProRule" id="PRU00221"/>
    </source>
</evidence>
<dbReference type="Proteomes" id="UP000688137">
    <property type="component" value="Unassembled WGS sequence"/>
</dbReference>
<dbReference type="EMBL" id="CAJJDM010000093">
    <property type="protein sequence ID" value="CAD8092482.1"/>
    <property type="molecule type" value="Genomic_DNA"/>
</dbReference>
<feature type="repeat" description="WD" evidence="1">
    <location>
        <begin position="72"/>
        <end position="105"/>
    </location>
</feature>
<proteinExistence type="predicted"/>
<name>A0A8S1NK55_PARPR</name>
<dbReference type="InterPro" id="IPR001680">
    <property type="entry name" value="WD40_rpt"/>
</dbReference>
<dbReference type="Pfam" id="PF00400">
    <property type="entry name" value="WD40"/>
    <property type="match status" value="1"/>
</dbReference>
<dbReference type="PANTHER" id="PTHR19920">
    <property type="entry name" value="WD40 PROTEIN CIAO1"/>
    <property type="match status" value="1"/>
</dbReference>
<reference evidence="2" key="1">
    <citation type="submission" date="2021-01" db="EMBL/GenBank/DDBJ databases">
        <authorList>
            <consortium name="Genoscope - CEA"/>
            <person name="William W."/>
        </authorList>
    </citation>
    <scope>NUCLEOTIDE SEQUENCE</scope>
</reference>
<dbReference type="OMA" id="WCQSMAF"/>
<dbReference type="PROSITE" id="PS50082">
    <property type="entry name" value="WD_REPEATS_2"/>
    <property type="match status" value="1"/>
</dbReference>